<dbReference type="PANTHER" id="PTHR43666:SF1">
    <property type="entry name" value="CONSERVED PROTEIN"/>
    <property type="match status" value="1"/>
</dbReference>
<evidence type="ECO:0000259" key="3">
    <source>
        <dbReference type="Pfam" id="PF19289"/>
    </source>
</evidence>
<dbReference type="SUPFAM" id="SSF111283">
    <property type="entry name" value="Putative modulator of DNA gyrase, PmbA/TldD"/>
    <property type="match status" value="1"/>
</dbReference>
<evidence type="ECO:0000259" key="4">
    <source>
        <dbReference type="Pfam" id="PF19290"/>
    </source>
</evidence>
<evidence type="ECO:0000259" key="2">
    <source>
        <dbReference type="Pfam" id="PF01523"/>
    </source>
</evidence>
<name>E4TP93_MARTH</name>
<dbReference type="Proteomes" id="UP000008720">
    <property type="component" value="Chromosome"/>
</dbReference>
<dbReference type="Pfam" id="PF01523">
    <property type="entry name" value="PmbA_TldD_1st"/>
    <property type="match status" value="1"/>
</dbReference>
<dbReference type="eggNOG" id="COG0312">
    <property type="taxonomic scope" value="Bacteria"/>
</dbReference>
<reference evidence="5 6" key="1">
    <citation type="journal article" date="2011" name="Stand. Genomic Sci.">
        <title>Complete genome sequence of Marivirga tractuosa type strain (H-43).</title>
        <authorList>
            <person name="Pagani I."/>
            <person name="Chertkov O."/>
            <person name="Lapidus A."/>
            <person name="Lucas S."/>
            <person name="Del Rio T.G."/>
            <person name="Tice H."/>
            <person name="Copeland A."/>
            <person name="Cheng J.F."/>
            <person name="Nolan M."/>
            <person name="Saunders E."/>
            <person name="Pitluck S."/>
            <person name="Held B."/>
            <person name="Goodwin L."/>
            <person name="Liolios K."/>
            <person name="Ovchinikova G."/>
            <person name="Ivanova N."/>
            <person name="Mavromatis K."/>
            <person name="Pati A."/>
            <person name="Chen A."/>
            <person name="Palaniappan K."/>
            <person name="Land M."/>
            <person name="Hauser L."/>
            <person name="Jeffries C.D."/>
            <person name="Detter J.C."/>
            <person name="Han C."/>
            <person name="Tapia R."/>
            <person name="Ngatchou-Djao O.D."/>
            <person name="Rohde M."/>
            <person name="Goker M."/>
            <person name="Spring S."/>
            <person name="Sikorski J."/>
            <person name="Woyke T."/>
            <person name="Bristow J."/>
            <person name="Eisen J.A."/>
            <person name="Markowitz V."/>
            <person name="Hugenholtz P."/>
            <person name="Klenk H.P."/>
            <person name="Kyrpides N.C."/>
        </authorList>
    </citation>
    <scope>NUCLEOTIDE SEQUENCE [LARGE SCALE GENOMIC DNA]</scope>
    <source>
        <strain evidence="6">ATCC 23168 / DSM 4126 / NBRC 15989 / NCIMB 1408 / VKM B-1430 / H-43</strain>
    </source>
</reference>
<dbReference type="InterPro" id="IPR002510">
    <property type="entry name" value="Metalloprtase-TldD/E_N"/>
</dbReference>
<dbReference type="RefSeq" id="WP_013452647.1">
    <property type="nucleotide sequence ID" value="NC_014759.1"/>
</dbReference>
<dbReference type="AlphaFoldDB" id="E4TP93"/>
<evidence type="ECO:0000313" key="6">
    <source>
        <dbReference type="Proteomes" id="UP000008720"/>
    </source>
</evidence>
<feature type="domain" description="Metalloprotease TldD/E N-terminal" evidence="2">
    <location>
        <begin position="36"/>
        <end position="89"/>
    </location>
</feature>
<sequence length="438" mass="48112">MAILSKEEAKQILEKVMSFSTADSLEAGLSGSGRGNIRYARNTVTTSGFNDDISLGVTANFGKKSASSTINEFDDESLRKVVKRAEELAKLAPENPEFMEPLGPQEYKESKTFFKSTADISPEFRAEIAKNSIEPAKAKEVTAAGYLEDSSGFSSIMNSKGLFAYSQSSELEFTVTMRTNDGTGSGWVTRDFNDVNLFNGAEASAVALEKAIMSREAKAIEPGKYTVIMEPAASVQLLGNMLFNMGARQADEGRSFLSKKGGGTKIGEKLVDERVNIYSDPFNELVPANGWSGDGLPRKRTSWIENGVVKNMSYSRYWAQKQGVEPVPGPANGIMVGGDATTEDLIKSTKRGILVTRLWYIRTVDPQTLLYTGLTRDGTFYIENGKIKHPIKNMRFNESPIIMLNNLEELGQQQRINGNLVPVMKIRDFTFTSLSDAV</sequence>
<dbReference type="HOGENOM" id="CLU_046126_1_0_10"/>
<dbReference type="GO" id="GO:0008237">
    <property type="term" value="F:metallopeptidase activity"/>
    <property type="evidence" value="ECO:0007669"/>
    <property type="project" value="InterPro"/>
</dbReference>
<evidence type="ECO:0000313" key="5">
    <source>
        <dbReference type="EMBL" id="ADR20496.1"/>
    </source>
</evidence>
<evidence type="ECO:0000256" key="1">
    <source>
        <dbReference type="ARBA" id="ARBA00005836"/>
    </source>
</evidence>
<comment type="similarity">
    <text evidence="1">Belongs to the peptidase U62 family.</text>
</comment>
<organism evidence="5 6">
    <name type="scientific">Marivirga tractuosa (strain ATCC 23168 / DSM 4126 / NBRC 15989 / NCIMB 1408 / VKM B-1430 / H-43)</name>
    <name type="common">Microscilla tractuosa</name>
    <name type="synonym">Flexibacter tractuosus</name>
    <dbReference type="NCBI Taxonomy" id="643867"/>
    <lineage>
        <taxon>Bacteria</taxon>
        <taxon>Pseudomonadati</taxon>
        <taxon>Bacteroidota</taxon>
        <taxon>Cytophagia</taxon>
        <taxon>Cytophagales</taxon>
        <taxon>Marivirgaceae</taxon>
        <taxon>Marivirga</taxon>
    </lineage>
</organism>
<dbReference type="InterPro" id="IPR045570">
    <property type="entry name" value="Metalloprtase-TldD/E_cen_dom"/>
</dbReference>
<gene>
    <name evidence="5" type="ordered locus">Ftrac_0491</name>
</gene>
<protein>
    <submittedName>
        <fullName evidence="5">Peptidase U62 modulator of DNA gyrase</fullName>
    </submittedName>
</protein>
<dbReference type="InterPro" id="IPR045569">
    <property type="entry name" value="Metalloprtase-TldD/E_C"/>
</dbReference>
<accession>E4TP93</accession>
<dbReference type="KEGG" id="mtt:Ftrac_0491"/>
<proteinExistence type="inferred from homology"/>
<dbReference type="STRING" id="643867.Ftrac_0491"/>
<dbReference type="Pfam" id="PF19290">
    <property type="entry name" value="PmbA_TldD_2nd"/>
    <property type="match status" value="1"/>
</dbReference>
<dbReference type="InterPro" id="IPR035068">
    <property type="entry name" value="TldD/PmbA_N"/>
</dbReference>
<feature type="domain" description="Metalloprotease TldD/E central" evidence="4">
    <location>
        <begin position="118"/>
        <end position="208"/>
    </location>
</feature>
<dbReference type="GO" id="GO:0006508">
    <property type="term" value="P:proteolysis"/>
    <property type="evidence" value="ECO:0007669"/>
    <property type="project" value="InterPro"/>
</dbReference>
<keyword evidence="6" id="KW-1185">Reference proteome</keyword>
<dbReference type="Pfam" id="PF19289">
    <property type="entry name" value="PmbA_TldD_3rd"/>
    <property type="match status" value="1"/>
</dbReference>
<dbReference type="Gene3D" id="3.30.2290.10">
    <property type="entry name" value="PmbA/TldD superfamily"/>
    <property type="match status" value="1"/>
</dbReference>
<dbReference type="EMBL" id="CP002349">
    <property type="protein sequence ID" value="ADR20496.1"/>
    <property type="molecule type" value="Genomic_DNA"/>
</dbReference>
<dbReference type="InterPro" id="IPR036059">
    <property type="entry name" value="TldD/PmbA_sf"/>
</dbReference>
<feature type="domain" description="Metalloprotease TldD/E C-terminal" evidence="3">
    <location>
        <begin position="222"/>
        <end position="432"/>
    </location>
</feature>
<dbReference type="OrthoDB" id="9763230at2"/>
<dbReference type="PANTHER" id="PTHR43666">
    <property type="entry name" value="TLDD PROTEIN"/>
    <property type="match status" value="1"/>
</dbReference>